<dbReference type="Gene3D" id="2.60.120.380">
    <property type="match status" value="1"/>
</dbReference>
<organism evidence="10 11">
    <name type="scientific">Tahibacter amnicola</name>
    <dbReference type="NCBI Taxonomy" id="2976241"/>
    <lineage>
        <taxon>Bacteria</taxon>
        <taxon>Pseudomonadati</taxon>
        <taxon>Pseudomonadota</taxon>
        <taxon>Gammaproteobacteria</taxon>
        <taxon>Lysobacterales</taxon>
        <taxon>Rhodanobacteraceae</taxon>
        <taxon>Tahibacter</taxon>
    </lineage>
</organism>
<dbReference type="InterPro" id="IPR035986">
    <property type="entry name" value="PKD_dom_sf"/>
</dbReference>
<keyword evidence="7" id="KW-0862">Zinc</keyword>
<dbReference type="Gene3D" id="2.60.40.10">
    <property type="entry name" value="Immunoglobulins"/>
    <property type="match status" value="1"/>
</dbReference>
<keyword evidence="11" id="KW-1185">Reference proteome</keyword>
<accession>A0ABY6BKV0</accession>
<evidence type="ECO:0000259" key="9">
    <source>
        <dbReference type="PROSITE" id="PS50093"/>
    </source>
</evidence>
<keyword evidence="6" id="KW-0378">Hydrolase</keyword>
<name>A0ABY6BKV0_9GAMM</name>
<dbReference type="InterPro" id="IPR022409">
    <property type="entry name" value="PKD/Chitinase_dom"/>
</dbReference>
<protein>
    <submittedName>
        <fullName evidence="10">M20/M25/M40 family metallo-hydrolase</fullName>
    </submittedName>
</protein>
<dbReference type="RefSeq" id="WP_261697477.1">
    <property type="nucleotide sequence ID" value="NZ_CP104694.1"/>
</dbReference>
<evidence type="ECO:0000313" key="10">
    <source>
        <dbReference type="EMBL" id="UXI70529.1"/>
    </source>
</evidence>
<dbReference type="SUPFAM" id="SSF53187">
    <property type="entry name" value="Zn-dependent exopeptidases"/>
    <property type="match status" value="1"/>
</dbReference>
<evidence type="ECO:0000256" key="7">
    <source>
        <dbReference type="ARBA" id="ARBA00022833"/>
    </source>
</evidence>
<evidence type="ECO:0000256" key="4">
    <source>
        <dbReference type="ARBA" id="ARBA00022723"/>
    </source>
</evidence>
<feature type="chain" id="PRO_5045150436" evidence="8">
    <location>
        <begin position="26"/>
        <end position="630"/>
    </location>
</feature>
<keyword evidence="3" id="KW-0645">Protease</keyword>
<dbReference type="InterPro" id="IPR013783">
    <property type="entry name" value="Ig-like_fold"/>
</dbReference>
<evidence type="ECO:0000256" key="6">
    <source>
        <dbReference type="ARBA" id="ARBA00022801"/>
    </source>
</evidence>
<sequence>MRLRQSVLGLGMVLLGIGAAAGASAEDGYAPDSVVRPDVSAEDAPMFIVTAQSTFRHIGTFARRAEARRDSLGTPLVIAETTLAELGAISQHVHETEHRCGGYFAFTTRSEAEAFIAADQSSKAIHAQRGGIYTVDNGATVNPWLPEVSADNIKATITHLSSYQNRYYASGTGRQAAEWIRDTWQALAAGRTDVTAELYTGCVTCSTQPSVILTVQGTELPGEVVVLGAHLDSITSAGGGNSQVAPGADDDASGIATLTEVIRIGLANGWRPRRTVKFMGYAAEEVGLRGSASIASRFRAEAVNVVGVLQLDMTNYKSGNVADMKVITDFSNTQMKGFLVALFDAYLAPLGLTRGEYTCGYGCSDHASWTTNGFPSAMMFEAGDSTGYFGRIHSNGDTLANMENSAVNSAKFAKLGLAFLGELGKTYSGGNLAPRANFSFVADQRTVTFTDSSTDVEGAITARTWRFGDGATSSEVNPVRTFAANGTYAVSLTAADEQSATHTKTVRVTATDGTNALANGIPRDGTSALLQARQTFTLVVPDGATDLSFTTTGPGGEDADLKILLGNATLCSAETGSSNESCPIANPPAAGTYTAEVLAYTPLSGFTITGRFTPPPADILFADGFESAAP</sequence>
<feature type="signal peptide" evidence="8">
    <location>
        <begin position="1"/>
        <end position="25"/>
    </location>
</feature>
<evidence type="ECO:0000256" key="3">
    <source>
        <dbReference type="ARBA" id="ARBA00022670"/>
    </source>
</evidence>
<dbReference type="CDD" id="cd00146">
    <property type="entry name" value="PKD"/>
    <property type="match status" value="1"/>
</dbReference>
<dbReference type="PANTHER" id="PTHR12147">
    <property type="entry name" value="METALLOPEPTIDASE M28 FAMILY MEMBER"/>
    <property type="match status" value="1"/>
</dbReference>
<dbReference type="Proteomes" id="UP001064632">
    <property type="component" value="Chromosome"/>
</dbReference>
<evidence type="ECO:0000256" key="8">
    <source>
        <dbReference type="SAM" id="SignalP"/>
    </source>
</evidence>
<proteinExistence type="predicted"/>
<evidence type="ECO:0000256" key="1">
    <source>
        <dbReference type="ARBA" id="ARBA00001913"/>
    </source>
</evidence>
<dbReference type="Pfam" id="PF18911">
    <property type="entry name" value="PKD_4"/>
    <property type="match status" value="1"/>
</dbReference>
<keyword evidence="2" id="KW-0031">Aminopeptidase</keyword>
<keyword evidence="5 8" id="KW-0732">Signal</keyword>
<evidence type="ECO:0000256" key="5">
    <source>
        <dbReference type="ARBA" id="ARBA00022729"/>
    </source>
</evidence>
<keyword evidence="4" id="KW-0479">Metal-binding</keyword>
<dbReference type="PROSITE" id="PS50093">
    <property type="entry name" value="PKD"/>
    <property type="match status" value="1"/>
</dbReference>
<dbReference type="InterPro" id="IPR000601">
    <property type="entry name" value="PKD_dom"/>
</dbReference>
<dbReference type="InterPro" id="IPR045175">
    <property type="entry name" value="M28_fam"/>
</dbReference>
<feature type="domain" description="PKD" evidence="9">
    <location>
        <begin position="430"/>
        <end position="515"/>
    </location>
</feature>
<comment type="cofactor">
    <cofactor evidence="1">
        <name>Ca(2+)</name>
        <dbReference type="ChEBI" id="CHEBI:29108"/>
    </cofactor>
</comment>
<dbReference type="SUPFAM" id="SSF49299">
    <property type="entry name" value="PKD domain"/>
    <property type="match status" value="1"/>
</dbReference>
<dbReference type="InterPro" id="IPR007280">
    <property type="entry name" value="Peptidase_C_arc/bac"/>
</dbReference>
<dbReference type="PANTHER" id="PTHR12147:SF56">
    <property type="entry name" value="AMINOPEPTIDASE YDR415C-RELATED"/>
    <property type="match status" value="1"/>
</dbReference>
<dbReference type="SMART" id="SM00089">
    <property type="entry name" value="PKD"/>
    <property type="match status" value="1"/>
</dbReference>
<evidence type="ECO:0000313" key="11">
    <source>
        <dbReference type="Proteomes" id="UP001064632"/>
    </source>
</evidence>
<dbReference type="Pfam" id="PF04389">
    <property type="entry name" value="Peptidase_M28"/>
    <property type="match status" value="1"/>
</dbReference>
<dbReference type="Gene3D" id="3.40.630.10">
    <property type="entry name" value="Zn peptidases"/>
    <property type="match status" value="1"/>
</dbReference>
<evidence type="ECO:0000256" key="2">
    <source>
        <dbReference type="ARBA" id="ARBA00022438"/>
    </source>
</evidence>
<dbReference type="Pfam" id="PF04151">
    <property type="entry name" value="PPC"/>
    <property type="match status" value="1"/>
</dbReference>
<dbReference type="InterPro" id="IPR007484">
    <property type="entry name" value="Peptidase_M28"/>
</dbReference>
<reference evidence="10" key="1">
    <citation type="submission" date="2022-09" db="EMBL/GenBank/DDBJ databases">
        <title>Tahibacter sp. nov., isolated from a fresh water.</title>
        <authorList>
            <person name="Baek J.H."/>
            <person name="Lee J.K."/>
            <person name="Kim J.M."/>
            <person name="Jeon C.O."/>
        </authorList>
    </citation>
    <scope>NUCLEOTIDE SEQUENCE</scope>
    <source>
        <strain evidence="10">W38</strain>
    </source>
</reference>
<gene>
    <name evidence="10" type="ORF">N4264_13085</name>
</gene>
<dbReference type="EMBL" id="CP104694">
    <property type="protein sequence ID" value="UXI70529.1"/>
    <property type="molecule type" value="Genomic_DNA"/>
</dbReference>